<proteinExistence type="predicted"/>
<evidence type="ECO:0000313" key="3">
    <source>
        <dbReference type="Proteomes" id="UP001596540"/>
    </source>
</evidence>
<organism evidence="2 3">
    <name type="scientific">Marinactinospora rubrisoli</name>
    <dbReference type="NCBI Taxonomy" id="2715399"/>
    <lineage>
        <taxon>Bacteria</taxon>
        <taxon>Bacillati</taxon>
        <taxon>Actinomycetota</taxon>
        <taxon>Actinomycetes</taxon>
        <taxon>Streptosporangiales</taxon>
        <taxon>Nocardiopsidaceae</taxon>
        <taxon>Marinactinospora</taxon>
    </lineage>
</organism>
<dbReference type="EMBL" id="JBHTBH010000005">
    <property type="protein sequence ID" value="MFC7328460.1"/>
    <property type="molecule type" value="Genomic_DNA"/>
</dbReference>
<sequence>MKRARRALAMAAVTAAVALAPVANAAPAQAADCPTINAMPPSVSGTVVTARAYWECYGLPSEIAHITVSLQQDTFWNWRTVSTTEHRRQGPSVTGQFNAPAHDCRGGGSQTYRTWTIATMGGDFSLAYVSDPVTVNCG</sequence>
<evidence type="ECO:0000313" key="2">
    <source>
        <dbReference type="EMBL" id="MFC7328460.1"/>
    </source>
</evidence>
<dbReference type="Proteomes" id="UP001596540">
    <property type="component" value="Unassembled WGS sequence"/>
</dbReference>
<dbReference type="InterPro" id="IPR006311">
    <property type="entry name" value="TAT_signal"/>
</dbReference>
<keyword evidence="3" id="KW-1185">Reference proteome</keyword>
<evidence type="ECO:0008006" key="4">
    <source>
        <dbReference type="Google" id="ProtNLM"/>
    </source>
</evidence>
<keyword evidence="1" id="KW-0732">Signal</keyword>
<protein>
    <recommendedName>
        <fullName evidence="4">Secreted protein</fullName>
    </recommendedName>
</protein>
<evidence type="ECO:0000256" key="1">
    <source>
        <dbReference type="SAM" id="SignalP"/>
    </source>
</evidence>
<feature type="signal peptide" evidence="1">
    <location>
        <begin position="1"/>
        <end position="25"/>
    </location>
</feature>
<feature type="chain" id="PRO_5046007499" description="Secreted protein" evidence="1">
    <location>
        <begin position="26"/>
        <end position="138"/>
    </location>
</feature>
<comment type="caution">
    <text evidence="2">The sequence shown here is derived from an EMBL/GenBank/DDBJ whole genome shotgun (WGS) entry which is preliminary data.</text>
</comment>
<name>A0ABW2KG83_9ACTN</name>
<dbReference type="RefSeq" id="WP_379871119.1">
    <property type="nucleotide sequence ID" value="NZ_JBHTBH010000005.1"/>
</dbReference>
<gene>
    <name evidence="2" type="ORF">ACFQRF_11970</name>
</gene>
<accession>A0ABW2KG83</accession>
<dbReference type="PROSITE" id="PS51318">
    <property type="entry name" value="TAT"/>
    <property type="match status" value="1"/>
</dbReference>
<reference evidence="3" key="1">
    <citation type="journal article" date="2019" name="Int. J. Syst. Evol. Microbiol.">
        <title>The Global Catalogue of Microorganisms (GCM) 10K type strain sequencing project: providing services to taxonomists for standard genome sequencing and annotation.</title>
        <authorList>
            <consortium name="The Broad Institute Genomics Platform"/>
            <consortium name="The Broad Institute Genome Sequencing Center for Infectious Disease"/>
            <person name="Wu L."/>
            <person name="Ma J."/>
        </authorList>
    </citation>
    <scope>NUCLEOTIDE SEQUENCE [LARGE SCALE GENOMIC DNA]</scope>
    <source>
        <strain evidence="3">CGMCC 4.7382</strain>
    </source>
</reference>